<comment type="caution">
    <text evidence="2">The sequence shown here is derived from an EMBL/GenBank/DDBJ whole genome shotgun (WGS) entry which is preliminary data.</text>
</comment>
<feature type="region of interest" description="Disordered" evidence="1">
    <location>
        <begin position="25"/>
        <end position="52"/>
    </location>
</feature>
<dbReference type="EMBL" id="VFOX01000001">
    <property type="protein sequence ID" value="TQL87207.1"/>
    <property type="molecule type" value="Genomic_DNA"/>
</dbReference>
<gene>
    <name evidence="2" type="ORF">FB560_2874</name>
</gene>
<evidence type="ECO:0000313" key="3">
    <source>
        <dbReference type="Proteomes" id="UP000317209"/>
    </source>
</evidence>
<dbReference type="AlphaFoldDB" id="A0A543BQW6"/>
<reference evidence="2 3" key="1">
    <citation type="submission" date="2019-06" db="EMBL/GenBank/DDBJ databases">
        <title>Sequencing the genomes of 1000 actinobacteria strains.</title>
        <authorList>
            <person name="Klenk H.-P."/>
        </authorList>
    </citation>
    <scope>NUCLEOTIDE SEQUENCE [LARGE SCALE GENOMIC DNA]</scope>
    <source>
        <strain evidence="2 3">DSM 20169</strain>
    </source>
</reference>
<keyword evidence="3" id="KW-1185">Reference proteome</keyword>
<sequence length="70" mass="8020">MGLRWASSITESAVIVHAEMFANANRDRKVQPEPIRFPSPLPEREDETQATDEEVEQARAVLKKYTMFAE</sequence>
<name>A0A543BQW6_9MICO</name>
<dbReference type="Proteomes" id="UP000317209">
    <property type="component" value="Unassembled WGS sequence"/>
</dbReference>
<evidence type="ECO:0000256" key="1">
    <source>
        <dbReference type="SAM" id="MobiDB-lite"/>
    </source>
</evidence>
<accession>A0A543BQW6</accession>
<proteinExistence type="predicted"/>
<protein>
    <submittedName>
        <fullName evidence="2">Uncharacterized protein</fullName>
    </submittedName>
</protein>
<organism evidence="2 3">
    <name type="scientific">Microbacterium saperdae</name>
    <dbReference type="NCBI Taxonomy" id="69368"/>
    <lineage>
        <taxon>Bacteria</taxon>
        <taxon>Bacillati</taxon>
        <taxon>Actinomycetota</taxon>
        <taxon>Actinomycetes</taxon>
        <taxon>Micrococcales</taxon>
        <taxon>Microbacteriaceae</taxon>
        <taxon>Microbacterium</taxon>
    </lineage>
</organism>
<dbReference type="RefSeq" id="WP_141872985.1">
    <property type="nucleotide sequence ID" value="NZ_VFOX01000001.1"/>
</dbReference>
<evidence type="ECO:0000313" key="2">
    <source>
        <dbReference type="EMBL" id="TQL87207.1"/>
    </source>
</evidence>